<dbReference type="GO" id="GO:0008483">
    <property type="term" value="F:transaminase activity"/>
    <property type="evidence" value="ECO:0007669"/>
    <property type="project" value="UniProtKB-KW"/>
</dbReference>
<dbReference type="EMBL" id="JBIAFJ010000010">
    <property type="protein sequence ID" value="MFE9170713.1"/>
    <property type="molecule type" value="Genomic_DNA"/>
</dbReference>
<keyword evidence="4" id="KW-0663">Pyridoxal phosphate</keyword>
<dbReference type="RefSeq" id="WP_388347152.1">
    <property type="nucleotide sequence ID" value="NZ_JBIAFJ010000010.1"/>
</dbReference>
<dbReference type="InterPro" id="IPR015424">
    <property type="entry name" value="PyrdxlP-dep_Trfase"/>
</dbReference>
<dbReference type="PANTHER" id="PTHR43807:SF20">
    <property type="entry name" value="FI04487P"/>
    <property type="match status" value="1"/>
</dbReference>
<dbReference type="Pfam" id="PF00155">
    <property type="entry name" value="Aminotran_1_2"/>
    <property type="match status" value="1"/>
</dbReference>
<dbReference type="NCBIfam" id="NF005855">
    <property type="entry name" value="PRK07777.1"/>
    <property type="match status" value="1"/>
</dbReference>
<evidence type="ECO:0000256" key="4">
    <source>
        <dbReference type="ARBA" id="ARBA00022898"/>
    </source>
</evidence>
<keyword evidence="7" id="KW-1185">Reference proteome</keyword>
<keyword evidence="3 6" id="KW-0808">Transferase</keyword>
<name>A0ABW6KW51_9ACTN</name>
<dbReference type="Gene3D" id="3.90.1150.10">
    <property type="entry name" value="Aspartate Aminotransferase, domain 1"/>
    <property type="match status" value="1"/>
</dbReference>
<dbReference type="Proteomes" id="UP001601197">
    <property type="component" value="Unassembled WGS sequence"/>
</dbReference>
<protein>
    <submittedName>
        <fullName evidence="6">Pyridoxal phosphate-dependent aminotransferase</fullName>
        <ecNumber evidence="6">2.6.1.-</ecNumber>
    </submittedName>
</protein>
<evidence type="ECO:0000256" key="3">
    <source>
        <dbReference type="ARBA" id="ARBA00022679"/>
    </source>
</evidence>
<keyword evidence="2 6" id="KW-0032">Aminotransferase</keyword>
<dbReference type="EC" id="2.6.1.-" evidence="6"/>
<sequence>MAAMTSSAHPFLNRRLAEFGTTIFAEMSALAVSTGSINLGQGFPDTDGPEEIREAAVRALRDGRGNQYPPGPGVPELRAAVAAHQLRRYGLTYDPDTEVLVTAGATEAIAAALLALVEPDDEVIALEPYYDSYAACVAMAGGTRVPVTLRPHTEGGAAFRLDLDELRAAVTGRTRLLLINTPHNPTGTVLTREELTAIAELAVERDLLVVTDEVYEHLVFDDAEHIPLATLPGMRERTVTIGSAGKTFSFTGWKVGWVTAAPKLITAVRSAKQFLTYVSSGPFQYAVAEALALPDAYFDAFRADHQRKRDLLGDGLRAAGFEVYRPQGTYFITTDIAPFGEKDAYAFCRVLPERCGVVAVPNSVFYDDPDAGRSQVRFAFCKKDEVLTEATSRLQRLVP</sequence>
<dbReference type="InterPro" id="IPR015422">
    <property type="entry name" value="PyrdxlP-dep_Trfase_small"/>
</dbReference>
<reference evidence="6 7" key="1">
    <citation type="submission" date="2024-10" db="EMBL/GenBank/DDBJ databases">
        <title>The Natural Products Discovery Center: Release of the First 8490 Sequenced Strains for Exploring Actinobacteria Biosynthetic Diversity.</title>
        <authorList>
            <person name="Kalkreuter E."/>
            <person name="Kautsar S.A."/>
            <person name="Yang D."/>
            <person name="Bader C.D."/>
            <person name="Teijaro C.N."/>
            <person name="Fluegel L."/>
            <person name="Davis C.M."/>
            <person name="Simpson J.R."/>
            <person name="Lauterbach L."/>
            <person name="Steele A.D."/>
            <person name="Gui C."/>
            <person name="Meng S."/>
            <person name="Li G."/>
            <person name="Viehrig K."/>
            <person name="Ye F."/>
            <person name="Su P."/>
            <person name="Kiefer A.F."/>
            <person name="Nichols A."/>
            <person name="Cepeda A.J."/>
            <person name="Yan W."/>
            <person name="Fan B."/>
            <person name="Jiang Y."/>
            <person name="Adhikari A."/>
            <person name="Zheng C.-J."/>
            <person name="Schuster L."/>
            <person name="Cowan T.M."/>
            <person name="Smanski M.J."/>
            <person name="Chevrette M.G."/>
            <person name="De Carvalho L.P.S."/>
            <person name="Shen B."/>
        </authorList>
    </citation>
    <scope>NUCLEOTIDE SEQUENCE [LARGE SCALE GENOMIC DNA]</scope>
    <source>
        <strain evidence="6 7">NPDC007147</strain>
    </source>
</reference>
<dbReference type="Gene3D" id="3.40.640.10">
    <property type="entry name" value="Type I PLP-dependent aspartate aminotransferase-like (Major domain)"/>
    <property type="match status" value="1"/>
</dbReference>
<evidence type="ECO:0000313" key="7">
    <source>
        <dbReference type="Proteomes" id="UP001601197"/>
    </source>
</evidence>
<dbReference type="SUPFAM" id="SSF53383">
    <property type="entry name" value="PLP-dependent transferases"/>
    <property type="match status" value="1"/>
</dbReference>
<evidence type="ECO:0000256" key="2">
    <source>
        <dbReference type="ARBA" id="ARBA00022576"/>
    </source>
</evidence>
<dbReference type="InterPro" id="IPR051326">
    <property type="entry name" value="Kynurenine-oxoglutarate_AT"/>
</dbReference>
<feature type="domain" description="Aminotransferase class I/classII large" evidence="5">
    <location>
        <begin position="37"/>
        <end position="393"/>
    </location>
</feature>
<dbReference type="InterPro" id="IPR004839">
    <property type="entry name" value="Aminotransferase_I/II_large"/>
</dbReference>
<comment type="caution">
    <text evidence="6">The sequence shown here is derived from an EMBL/GenBank/DDBJ whole genome shotgun (WGS) entry which is preliminary data.</text>
</comment>
<proteinExistence type="predicted"/>
<organism evidence="6 7">
    <name type="scientific">Streptomyces kebangsaanensis</name>
    <dbReference type="NCBI Taxonomy" id="864058"/>
    <lineage>
        <taxon>Bacteria</taxon>
        <taxon>Bacillati</taxon>
        <taxon>Actinomycetota</taxon>
        <taxon>Actinomycetes</taxon>
        <taxon>Kitasatosporales</taxon>
        <taxon>Streptomycetaceae</taxon>
        <taxon>Streptomyces</taxon>
    </lineage>
</organism>
<evidence type="ECO:0000256" key="1">
    <source>
        <dbReference type="ARBA" id="ARBA00001933"/>
    </source>
</evidence>
<gene>
    <name evidence="6" type="ORF">ACFYNZ_14495</name>
</gene>
<dbReference type="CDD" id="cd00609">
    <property type="entry name" value="AAT_like"/>
    <property type="match status" value="1"/>
</dbReference>
<accession>A0ABW6KW51</accession>
<dbReference type="PANTHER" id="PTHR43807">
    <property type="entry name" value="FI04487P"/>
    <property type="match status" value="1"/>
</dbReference>
<evidence type="ECO:0000259" key="5">
    <source>
        <dbReference type="Pfam" id="PF00155"/>
    </source>
</evidence>
<dbReference type="InterPro" id="IPR015421">
    <property type="entry name" value="PyrdxlP-dep_Trfase_major"/>
</dbReference>
<comment type="cofactor">
    <cofactor evidence="1">
        <name>pyridoxal 5'-phosphate</name>
        <dbReference type="ChEBI" id="CHEBI:597326"/>
    </cofactor>
</comment>
<evidence type="ECO:0000313" key="6">
    <source>
        <dbReference type="EMBL" id="MFE9170713.1"/>
    </source>
</evidence>